<dbReference type="RefSeq" id="WP_379231960.1">
    <property type="nucleotide sequence ID" value="NZ_JBHSTE010000002.1"/>
</dbReference>
<evidence type="ECO:0000313" key="2">
    <source>
        <dbReference type="Proteomes" id="UP001596233"/>
    </source>
</evidence>
<evidence type="ECO:0000313" key="1">
    <source>
        <dbReference type="EMBL" id="MFC6332030.1"/>
    </source>
</evidence>
<accession>A0ABW1V3W8</accession>
<gene>
    <name evidence="1" type="ORF">ACFP56_05295</name>
</gene>
<name>A0ABW1V3W8_9BACL</name>
<comment type="caution">
    <text evidence="1">The sequence shown here is derived from an EMBL/GenBank/DDBJ whole genome shotgun (WGS) entry which is preliminary data.</text>
</comment>
<dbReference type="EMBL" id="JBHSTE010000002">
    <property type="protein sequence ID" value="MFC6332030.1"/>
    <property type="molecule type" value="Genomic_DNA"/>
</dbReference>
<proteinExistence type="predicted"/>
<protein>
    <submittedName>
        <fullName evidence="1">Uncharacterized protein</fullName>
    </submittedName>
</protein>
<keyword evidence="2" id="KW-1185">Reference proteome</keyword>
<sequence length="422" mass="48562">MKQMLNNFRYLLDVDHNQISVNDHAILERDNPVKSELTFQLLNPDRVNPIVFNNPQMLTAENILKKLQNREPVTETSYIRFYFPYGTAQGDFIDEERGKLINFETESGDWSVAEGIVEDRHISFVISCYNQKIIDTLFSVYFKCKNIQSYAPVGLTYVYVDIKNVVGIDDVIKVFPVQKKLAVPQINRYFTQQTTASANETTRIQWQISGAKEGRITPGEIDIWSIPAPSVELKVARDMEYRLGLKGNGLETTAVVNLYVRPPNIQQLFYESINKQVSWSVQYSENQQLILDQGSQSVDRTGKLSIQMPKKPQVALRAEGYIYTEYSALNLQGLTLDKPQEFRSRIRTYAQYVYSKWEWRTQEVKGVLFQISEDGYVWRDASSVYSGSFEYVSAKPLFGARLQCTKRDGSQYPLLMLDGEVM</sequence>
<organism evidence="1 2">
    <name type="scientific">Paenibacillus septentrionalis</name>
    <dbReference type="NCBI Taxonomy" id="429342"/>
    <lineage>
        <taxon>Bacteria</taxon>
        <taxon>Bacillati</taxon>
        <taxon>Bacillota</taxon>
        <taxon>Bacilli</taxon>
        <taxon>Bacillales</taxon>
        <taxon>Paenibacillaceae</taxon>
        <taxon>Paenibacillus</taxon>
    </lineage>
</organism>
<dbReference type="Proteomes" id="UP001596233">
    <property type="component" value="Unassembled WGS sequence"/>
</dbReference>
<reference evidence="2" key="1">
    <citation type="journal article" date="2019" name="Int. J. Syst. Evol. Microbiol.">
        <title>The Global Catalogue of Microorganisms (GCM) 10K type strain sequencing project: providing services to taxonomists for standard genome sequencing and annotation.</title>
        <authorList>
            <consortium name="The Broad Institute Genomics Platform"/>
            <consortium name="The Broad Institute Genome Sequencing Center for Infectious Disease"/>
            <person name="Wu L."/>
            <person name="Ma J."/>
        </authorList>
    </citation>
    <scope>NUCLEOTIDE SEQUENCE [LARGE SCALE GENOMIC DNA]</scope>
    <source>
        <strain evidence="2">PCU 280</strain>
    </source>
</reference>